<evidence type="ECO:0000256" key="2">
    <source>
        <dbReference type="ARBA" id="ARBA00005046"/>
    </source>
</evidence>
<dbReference type="Gene3D" id="3.90.105.10">
    <property type="entry name" value="Molybdopterin biosynthesis moea protein, domain 2"/>
    <property type="match status" value="1"/>
</dbReference>
<evidence type="ECO:0000256" key="6">
    <source>
        <dbReference type="RuleBase" id="RU365090"/>
    </source>
</evidence>
<dbReference type="InterPro" id="IPR036688">
    <property type="entry name" value="MoeA_C_domain_IV_sf"/>
</dbReference>
<dbReference type="EC" id="2.10.1.1" evidence="6"/>
<dbReference type="GO" id="GO:0005829">
    <property type="term" value="C:cytosol"/>
    <property type="evidence" value="ECO:0007669"/>
    <property type="project" value="TreeGrafter"/>
</dbReference>
<feature type="domain" description="MoaB/Mog" evidence="7">
    <location>
        <begin position="173"/>
        <end position="310"/>
    </location>
</feature>
<evidence type="ECO:0000256" key="4">
    <source>
        <dbReference type="ARBA" id="ARBA00023150"/>
    </source>
</evidence>
<dbReference type="InterPro" id="IPR001453">
    <property type="entry name" value="MoaB/Mog_dom"/>
</dbReference>
<dbReference type="NCBIfam" id="NF045515">
    <property type="entry name" value="Glp_gephyrin"/>
    <property type="match status" value="1"/>
</dbReference>
<dbReference type="GO" id="GO:0046872">
    <property type="term" value="F:metal ion binding"/>
    <property type="evidence" value="ECO:0007669"/>
    <property type="project" value="UniProtKB-UniRule"/>
</dbReference>
<dbReference type="SUPFAM" id="SSF63867">
    <property type="entry name" value="MoeA C-terminal domain-like"/>
    <property type="match status" value="1"/>
</dbReference>
<evidence type="ECO:0000313" key="9">
    <source>
        <dbReference type="Proteomes" id="UP000053791"/>
    </source>
</evidence>
<dbReference type="Pfam" id="PF03453">
    <property type="entry name" value="MoeA_N"/>
    <property type="match status" value="1"/>
</dbReference>
<dbReference type="InterPro" id="IPR038987">
    <property type="entry name" value="MoeA-like"/>
</dbReference>
<dbReference type="Pfam" id="PF03454">
    <property type="entry name" value="MoeA_C"/>
    <property type="match status" value="1"/>
</dbReference>
<accession>A0A101CYV2</accession>
<comment type="catalytic activity">
    <reaction evidence="5">
        <text>adenylyl-molybdopterin + molybdate = Mo-molybdopterin + AMP + H(+)</text>
        <dbReference type="Rhea" id="RHEA:35047"/>
        <dbReference type="ChEBI" id="CHEBI:15378"/>
        <dbReference type="ChEBI" id="CHEBI:36264"/>
        <dbReference type="ChEBI" id="CHEBI:62727"/>
        <dbReference type="ChEBI" id="CHEBI:71302"/>
        <dbReference type="ChEBI" id="CHEBI:456215"/>
        <dbReference type="EC" id="2.10.1.1"/>
    </reaction>
</comment>
<protein>
    <recommendedName>
        <fullName evidence="6">Molybdopterin molybdenumtransferase</fullName>
        <ecNumber evidence="6">2.10.1.1</ecNumber>
    </recommendedName>
</protein>
<evidence type="ECO:0000256" key="3">
    <source>
        <dbReference type="ARBA" id="ARBA00010763"/>
    </source>
</evidence>
<name>A0A101CYV2_9RHOB</name>
<proteinExistence type="inferred from homology"/>
<evidence type="ECO:0000259" key="7">
    <source>
        <dbReference type="SMART" id="SM00852"/>
    </source>
</evidence>
<dbReference type="AlphaFoldDB" id="A0A101CYV2"/>
<dbReference type="OrthoDB" id="9804758at2"/>
<comment type="caution">
    <text evidence="8">The sequence shown here is derived from an EMBL/GenBank/DDBJ whole genome shotgun (WGS) entry which is preliminary data.</text>
</comment>
<dbReference type="InterPro" id="IPR036135">
    <property type="entry name" value="MoeA_linker/N_sf"/>
</dbReference>
<dbReference type="SUPFAM" id="SSF63882">
    <property type="entry name" value="MoeA N-terminal region -like"/>
    <property type="match status" value="1"/>
</dbReference>
<keyword evidence="9" id="KW-1185">Reference proteome</keyword>
<dbReference type="Proteomes" id="UP000053791">
    <property type="component" value="Unassembled WGS sequence"/>
</dbReference>
<sequence length="390" mass="41095">MITVNEARSLLFDLVQPLPAEEVPLIEAAGRVLARDVTAQLDQPPFSASSMDGYAVKAAEVELHAMFKVIGEAAAGHGFDGRVGAGQAVRIFTGAPVPEGADFIVIQENVERRGDIITIVDQPGEKSNIRPAGVDFSKGTQVEAPRVLSAEDVALMAAMNIPTVPVSRKPQIALISTGDELVMPGEVPGPNQIIASNTFGLKALLEGLGAEVRVLPIARDTVSSLETAFGLAAGADLVVTIGGASVGDHDLVGAVAAGLGMERSFYKVLMQPGKPLMAGRMGDAAMVGLPGNPVSAMVCGYLFLTPLVRHMLGLKDTVPAFRRAKLVAPIPRNGMREHYMRAKLEDGGIRAFENQDSSLLSVLARADALLMRPPEDPAREAGEEVLYLPL</sequence>
<dbReference type="InterPro" id="IPR036425">
    <property type="entry name" value="MoaB/Mog-like_dom_sf"/>
</dbReference>
<dbReference type="EMBL" id="LQBQ01000001">
    <property type="protein sequence ID" value="KUJ85923.1"/>
    <property type="molecule type" value="Genomic_DNA"/>
</dbReference>
<dbReference type="Gene3D" id="3.40.980.10">
    <property type="entry name" value="MoaB/Mog-like domain"/>
    <property type="match status" value="1"/>
</dbReference>
<dbReference type="GO" id="GO:0061599">
    <property type="term" value="F:molybdopterin molybdotransferase activity"/>
    <property type="evidence" value="ECO:0007669"/>
    <property type="project" value="UniProtKB-UniRule"/>
</dbReference>
<keyword evidence="4 6" id="KW-0501">Molybdenum cofactor biosynthesis</keyword>
<dbReference type="Gene3D" id="2.40.340.10">
    <property type="entry name" value="MoeA, C-terminal, domain IV"/>
    <property type="match status" value="1"/>
</dbReference>
<gene>
    <name evidence="8" type="ORF">AVO45_02800</name>
</gene>
<keyword evidence="6" id="KW-0500">Molybdenum</keyword>
<keyword evidence="6" id="KW-0460">Magnesium</keyword>
<comment type="pathway">
    <text evidence="2 6">Cofactor biosynthesis; molybdopterin biosynthesis.</text>
</comment>
<comment type="similarity">
    <text evidence="3 6">Belongs to the MoeA family.</text>
</comment>
<comment type="function">
    <text evidence="1 6">Catalyzes the insertion of molybdate into adenylated molybdopterin with the concomitant release of AMP.</text>
</comment>
<dbReference type="SMART" id="SM00852">
    <property type="entry name" value="MoCF_biosynth"/>
    <property type="match status" value="1"/>
</dbReference>
<dbReference type="PANTHER" id="PTHR10192">
    <property type="entry name" value="MOLYBDOPTERIN BIOSYNTHESIS PROTEIN"/>
    <property type="match status" value="1"/>
</dbReference>
<dbReference type="RefSeq" id="WP_068344252.1">
    <property type="nucleotide sequence ID" value="NZ_LQBQ01000001.1"/>
</dbReference>
<dbReference type="PANTHER" id="PTHR10192:SF5">
    <property type="entry name" value="GEPHYRIN"/>
    <property type="match status" value="1"/>
</dbReference>
<evidence type="ECO:0000256" key="1">
    <source>
        <dbReference type="ARBA" id="ARBA00002901"/>
    </source>
</evidence>
<organism evidence="8 9">
    <name type="scientific">Ruegeria marisrubri</name>
    <dbReference type="NCBI Taxonomy" id="1685379"/>
    <lineage>
        <taxon>Bacteria</taxon>
        <taxon>Pseudomonadati</taxon>
        <taxon>Pseudomonadota</taxon>
        <taxon>Alphaproteobacteria</taxon>
        <taxon>Rhodobacterales</taxon>
        <taxon>Roseobacteraceae</taxon>
        <taxon>Ruegeria</taxon>
    </lineage>
</organism>
<dbReference type="Pfam" id="PF00994">
    <property type="entry name" value="MoCF_biosynth"/>
    <property type="match status" value="1"/>
</dbReference>
<evidence type="ECO:0000313" key="8">
    <source>
        <dbReference type="EMBL" id="KUJ85923.1"/>
    </source>
</evidence>
<dbReference type="InterPro" id="IPR005111">
    <property type="entry name" value="MoeA_C_domain_IV"/>
</dbReference>
<dbReference type="GO" id="GO:0006777">
    <property type="term" value="P:Mo-molybdopterin cofactor biosynthetic process"/>
    <property type="evidence" value="ECO:0007669"/>
    <property type="project" value="UniProtKB-UniRule"/>
</dbReference>
<dbReference type="InterPro" id="IPR005110">
    <property type="entry name" value="MoeA_linker/N"/>
</dbReference>
<evidence type="ECO:0000256" key="5">
    <source>
        <dbReference type="ARBA" id="ARBA00047317"/>
    </source>
</evidence>
<dbReference type="SUPFAM" id="SSF53218">
    <property type="entry name" value="Molybdenum cofactor biosynthesis proteins"/>
    <property type="match status" value="1"/>
</dbReference>
<reference evidence="8 9" key="1">
    <citation type="submission" date="2015-12" db="EMBL/GenBank/DDBJ databases">
        <authorList>
            <person name="Shamseldin A."/>
            <person name="Moawad H."/>
            <person name="Abd El-Rahim W.M."/>
            <person name="Sadowsky M.J."/>
        </authorList>
    </citation>
    <scope>NUCLEOTIDE SEQUENCE [LARGE SCALE GENOMIC DNA]</scope>
    <source>
        <strain evidence="8 9">ZGT118</strain>
    </source>
</reference>
<keyword evidence="6" id="KW-0808">Transferase</keyword>
<comment type="cofactor">
    <cofactor evidence="6">
        <name>Mg(2+)</name>
        <dbReference type="ChEBI" id="CHEBI:18420"/>
    </cofactor>
</comment>
<dbReference type="STRING" id="1685379.AVO45_02800"/>
<dbReference type="CDD" id="cd00887">
    <property type="entry name" value="MoeA"/>
    <property type="match status" value="1"/>
</dbReference>
<dbReference type="UniPathway" id="UPA00344"/>
<dbReference type="Gene3D" id="2.170.190.11">
    <property type="entry name" value="Molybdopterin biosynthesis moea protein, domain 3"/>
    <property type="match status" value="1"/>
</dbReference>
<keyword evidence="6" id="KW-0479">Metal-binding</keyword>